<dbReference type="Proteomes" id="UP000028602">
    <property type="component" value="Unassembled WGS sequence"/>
</dbReference>
<accession>A0A085JF59</accession>
<reference evidence="1 2" key="1">
    <citation type="submission" date="2014-05" db="EMBL/GenBank/DDBJ databases">
        <title>ATOL: Assembling a taxonomically balanced genome-scale reconstruction of the evolutionary history of the Enterobacteriaceae.</title>
        <authorList>
            <person name="Plunkett G.III."/>
            <person name="Neeno-Eckwall E.C."/>
            <person name="Glasner J.D."/>
            <person name="Perna N.T."/>
        </authorList>
    </citation>
    <scope>NUCLEOTIDE SEQUENCE [LARGE SCALE GENOMIC DNA]</scope>
    <source>
        <strain evidence="1 2">ATCC 33301</strain>
    </source>
</reference>
<comment type="caution">
    <text evidence="1">The sequence shown here is derived from an EMBL/GenBank/DDBJ whole genome shotgun (WGS) entry which is preliminary data.</text>
</comment>
<protein>
    <submittedName>
        <fullName evidence="1">Uncharacterized protein</fullName>
    </submittedName>
</protein>
<proteinExistence type="predicted"/>
<name>A0A085JF59_9GAMM</name>
<dbReference type="EMBL" id="JMPR01000033">
    <property type="protein sequence ID" value="KFD19105.1"/>
    <property type="molecule type" value="Genomic_DNA"/>
</dbReference>
<gene>
    <name evidence="1" type="ORF">GTPT_1889</name>
</gene>
<dbReference type="AlphaFoldDB" id="A0A085JF59"/>
<evidence type="ECO:0000313" key="2">
    <source>
        <dbReference type="Proteomes" id="UP000028602"/>
    </source>
</evidence>
<organism evidence="1 2">
    <name type="scientific">Tatumella ptyseos ATCC 33301</name>
    <dbReference type="NCBI Taxonomy" id="1005995"/>
    <lineage>
        <taxon>Bacteria</taxon>
        <taxon>Pseudomonadati</taxon>
        <taxon>Pseudomonadota</taxon>
        <taxon>Gammaproteobacteria</taxon>
        <taxon>Enterobacterales</taxon>
        <taxon>Erwiniaceae</taxon>
        <taxon>Tatumella</taxon>
    </lineage>
</organism>
<keyword evidence="2" id="KW-1185">Reference proteome</keyword>
<evidence type="ECO:0000313" key="1">
    <source>
        <dbReference type="EMBL" id="KFD19105.1"/>
    </source>
</evidence>
<sequence>MIILDQIDGLSATDETRIAISYATFDPLPQAKITSKMN</sequence>